<evidence type="ECO:0000256" key="3">
    <source>
        <dbReference type="ARBA" id="ARBA00022839"/>
    </source>
</evidence>
<protein>
    <recommendedName>
        <fullName evidence="4">Exonuclease domain-containing protein</fullName>
    </recommendedName>
</protein>
<dbReference type="InterPro" id="IPR012337">
    <property type="entry name" value="RNaseH-like_sf"/>
</dbReference>
<dbReference type="CDD" id="cd06133">
    <property type="entry name" value="ERI-1_3'hExo_like"/>
    <property type="match status" value="1"/>
</dbReference>
<dbReference type="SUPFAM" id="SSF53098">
    <property type="entry name" value="Ribonuclease H-like"/>
    <property type="match status" value="1"/>
</dbReference>
<dbReference type="PANTHER" id="PTHR23044">
    <property type="entry name" value="3'-5' EXONUCLEASE ERI1-RELATED"/>
    <property type="match status" value="1"/>
</dbReference>
<dbReference type="GO" id="GO:0003676">
    <property type="term" value="F:nucleic acid binding"/>
    <property type="evidence" value="ECO:0007669"/>
    <property type="project" value="InterPro"/>
</dbReference>
<feature type="domain" description="Exonuclease" evidence="4">
    <location>
        <begin position="5"/>
        <end position="202"/>
    </location>
</feature>
<dbReference type="Gene3D" id="3.30.420.10">
    <property type="entry name" value="Ribonuclease H-like superfamily/Ribonuclease H"/>
    <property type="match status" value="1"/>
</dbReference>
<keyword evidence="6" id="KW-1185">Reference proteome</keyword>
<dbReference type="OrthoDB" id="448399at2759"/>
<dbReference type="GO" id="GO:0000175">
    <property type="term" value="F:3'-5'-RNA exonuclease activity"/>
    <property type="evidence" value="ECO:0007669"/>
    <property type="project" value="InterPro"/>
</dbReference>
<sequence>MRLRYLLILDFEATCDDTGRVVPRDESEIIELPTILYDVDENVVQATFHEYVRPTRHPTLTPFCTDLTGIEQNTVDAADPFPSVWERYQVFLRKHGIMDDPGSAAYLTCGDWDLKTMLPGQLRLSAAQTGLNPTTSTLSAPYNRWINVKKSFQQQYGLKYSKGMAGMLKHANMELEGRHHSGIDDCKNILRIVQRMREDGWKPWHDLPW</sequence>
<name>A0A2G8SCX1_9APHY</name>
<evidence type="ECO:0000256" key="2">
    <source>
        <dbReference type="ARBA" id="ARBA00022801"/>
    </source>
</evidence>
<evidence type="ECO:0000259" key="4">
    <source>
        <dbReference type="SMART" id="SM00479"/>
    </source>
</evidence>
<dbReference type="EMBL" id="AYKW01000012">
    <property type="protein sequence ID" value="PIL31593.1"/>
    <property type="molecule type" value="Genomic_DNA"/>
</dbReference>
<keyword evidence="3" id="KW-0269">Exonuclease</keyword>
<dbReference type="Pfam" id="PF00929">
    <property type="entry name" value="RNase_T"/>
    <property type="match status" value="1"/>
</dbReference>
<evidence type="ECO:0000256" key="1">
    <source>
        <dbReference type="ARBA" id="ARBA00022722"/>
    </source>
</evidence>
<dbReference type="InterPro" id="IPR047201">
    <property type="entry name" value="ERI-1_3'hExo-like"/>
</dbReference>
<keyword evidence="1" id="KW-0540">Nuclease</keyword>
<dbReference type="InterPro" id="IPR051274">
    <property type="entry name" value="3-5_Exoribonuclease"/>
</dbReference>
<dbReference type="AlphaFoldDB" id="A0A2G8SCX1"/>
<organism evidence="5 6">
    <name type="scientific">Ganoderma sinense ZZ0214-1</name>
    <dbReference type="NCBI Taxonomy" id="1077348"/>
    <lineage>
        <taxon>Eukaryota</taxon>
        <taxon>Fungi</taxon>
        <taxon>Dikarya</taxon>
        <taxon>Basidiomycota</taxon>
        <taxon>Agaricomycotina</taxon>
        <taxon>Agaricomycetes</taxon>
        <taxon>Polyporales</taxon>
        <taxon>Polyporaceae</taxon>
        <taxon>Ganoderma</taxon>
    </lineage>
</organism>
<gene>
    <name evidence="5" type="ORF">GSI_06295</name>
</gene>
<keyword evidence="2" id="KW-0378">Hydrolase</keyword>
<dbReference type="SMART" id="SM00479">
    <property type="entry name" value="EXOIII"/>
    <property type="match status" value="1"/>
</dbReference>
<comment type="caution">
    <text evidence="5">The sequence shown here is derived from an EMBL/GenBank/DDBJ whole genome shotgun (WGS) entry which is preliminary data.</text>
</comment>
<evidence type="ECO:0000313" key="6">
    <source>
        <dbReference type="Proteomes" id="UP000230002"/>
    </source>
</evidence>
<dbReference type="InterPro" id="IPR036397">
    <property type="entry name" value="RNaseH_sf"/>
</dbReference>
<proteinExistence type="predicted"/>
<dbReference type="Proteomes" id="UP000230002">
    <property type="component" value="Unassembled WGS sequence"/>
</dbReference>
<evidence type="ECO:0000313" key="5">
    <source>
        <dbReference type="EMBL" id="PIL31593.1"/>
    </source>
</evidence>
<accession>A0A2G8SCX1</accession>
<reference evidence="5 6" key="1">
    <citation type="journal article" date="2015" name="Sci. Rep.">
        <title>Chromosome-level genome map provides insights into diverse defense mechanisms in the medicinal fungus Ganoderma sinense.</title>
        <authorList>
            <person name="Zhu Y."/>
            <person name="Xu J."/>
            <person name="Sun C."/>
            <person name="Zhou S."/>
            <person name="Xu H."/>
            <person name="Nelson D.R."/>
            <person name="Qian J."/>
            <person name="Song J."/>
            <person name="Luo H."/>
            <person name="Xiang L."/>
            <person name="Li Y."/>
            <person name="Xu Z."/>
            <person name="Ji A."/>
            <person name="Wang L."/>
            <person name="Lu S."/>
            <person name="Hayward A."/>
            <person name="Sun W."/>
            <person name="Li X."/>
            <person name="Schwartz D.C."/>
            <person name="Wang Y."/>
            <person name="Chen S."/>
        </authorList>
    </citation>
    <scope>NUCLEOTIDE SEQUENCE [LARGE SCALE GENOMIC DNA]</scope>
    <source>
        <strain evidence="5 6">ZZ0214-1</strain>
    </source>
</reference>
<dbReference type="InterPro" id="IPR013520">
    <property type="entry name" value="Ribonucl_H"/>
</dbReference>
<dbReference type="STRING" id="1077348.A0A2G8SCX1"/>
<dbReference type="PANTHER" id="PTHR23044:SF61">
    <property type="entry name" value="3'-5' EXORIBONUCLEASE 1-RELATED"/>
    <property type="match status" value="1"/>
</dbReference>